<evidence type="ECO:0000313" key="2">
    <source>
        <dbReference type="Proteomes" id="UP000275267"/>
    </source>
</evidence>
<sequence length="96" mass="10604">MDAEREVDPNAVERWADEILGAGSIGEYKLILKQLGGTRTNRVFRALGIEAPSWVALVRHKVAEEKRRAKEIAAAGVAAAEEKRVAPPTSRLEKRK</sequence>
<dbReference type="AlphaFoldDB" id="A0A3L6T8E1"/>
<organism evidence="1 2">
    <name type="scientific">Panicum miliaceum</name>
    <name type="common">Proso millet</name>
    <name type="synonym">Broomcorn millet</name>
    <dbReference type="NCBI Taxonomy" id="4540"/>
    <lineage>
        <taxon>Eukaryota</taxon>
        <taxon>Viridiplantae</taxon>
        <taxon>Streptophyta</taxon>
        <taxon>Embryophyta</taxon>
        <taxon>Tracheophyta</taxon>
        <taxon>Spermatophyta</taxon>
        <taxon>Magnoliopsida</taxon>
        <taxon>Liliopsida</taxon>
        <taxon>Poales</taxon>
        <taxon>Poaceae</taxon>
        <taxon>PACMAD clade</taxon>
        <taxon>Panicoideae</taxon>
        <taxon>Panicodae</taxon>
        <taxon>Paniceae</taxon>
        <taxon>Panicinae</taxon>
        <taxon>Panicum</taxon>
        <taxon>Panicum sect. Panicum</taxon>
    </lineage>
</organism>
<keyword evidence="2" id="KW-1185">Reference proteome</keyword>
<protein>
    <submittedName>
        <fullName evidence="1">Uncharacterized protein</fullName>
    </submittedName>
</protein>
<accession>A0A3L6T8E1</accession>
<reference evidence="2" key="1">
    <citation type="journal article" date="2019" name="Nat. Commun.">
        <title>The genome of broomcorn millet.</title>
        <authorList>
            <person name="Zou C."/>
            <person name="Miki D."/>
            <person name="Li D."/>
            <person name="Tang Q."/>
            <person name="Xiao L."/>
            <person name="Rajput S."/>
            <person name="Deng P."/>
            <person name="Jia W."/>
            <person name="Huang R."/>
            <person name="Zhang M."/>
            <person name="Sun Y."/>
            <person name="Hu J."/>
            <person name="Fu X."/>
            <person name="Schnable P.S."/>
            <person name="Li F."/>
            <person name="Zhang H."/>
            <person name="Feng B."/>
            <person name="Zhu X."/>
            <person name="Liu R."/>
            <person name="Schnable J.C."/>
            <person name="Zhu J.-K."/>
            <person name="Zhang H."/>
        </authorList>
    </citation>
    <scope>NUCLEOTIDE SEQUENCE [LARGE SCALE GENOMIC DNA]</scope>
</reference>
<gene>
    <name evidence="1" type="ORF">C2845_PM03G30740</name>
</gene>
<evidence type="ECO:0000313" key="1">
    <source>
        <dbReference type="EMBL" id="RLN34565.1"/>
    </source>
</evidence>
<dbReference type="Proteomes" id="UP000275267">
    <property type="component" value="Unassembled WGS sequence"/>
</dbReference>
<comment type="caution">
    <text evidence="1">The sequence shown here is derived from an EMBL/GenBank/DDBJ whole genome shotgun (WGS) entry which is preliminary data.</text>
</comment>
<name>A0A3L6T8E1_PANMI</name>
<proteinExistence type="predicted"/>
<dbReference type="EMBL" id="PQIB02000002">
    <property type="protein sequence ID" value="RLN34565.1"/>
    <property type="molecule type" value="Genomic_DNA"/>
</dbReference>